<name>B9LXC5_HALLT</name>
<sequence length="33" mass="3644">MGRKKLLMVVTMAAIMATLYIRKSGTTEIESAE</sequence>
<dbReference type="HOGENOM" id="CLU_3379877_0_0_2"/>
<keyword evidence="2" id="KW-1185">Reference proteome</keyword>
<protein>
    <submittedName>
        <fullName evidence="1">Uncharacterized protein</fullName>
    </submittedName>
</protein>
<dbReference type="EMBL" id="CP001367">
    <property type="protein sequence ID" value="ACM59116.1"/>
    <property type="molecule type" value="Genomic_DNA"/>
</dbReference>
<dbReference type="AlphaFoldDB" id="B9LXC5"/>
<evidence type="ECO:0000313" key="2">
    <source>
        <dbReference type="Proteomes" id="UP000000740"/>
    </source>
</evidence>
<dbReference type="Proteomes" id="UP000000740">
    <property type="component" value="Plasmid pHLAC01"/>
</dbReference>
<accession>B9LXC5</accession>
<geneLocation type="plasmid" evidence="1 2">
    <name>pHLAC01</name>
</geneLocation>
<evidence type="ECO:0000313" key="1">
    <source>
        <dbReference type="EMBL" id="ACM59116.1"/>
    </source>
</evidence>
<reference evidence="1 2" key="1">
    <citation type="journal article" date="2016" name="Stand. Genomic Sci.">
        <title>Complete genome sequence of the Antarctic Halorubrum lacusprofundi type strain ACAM 34.</title>
        <authorList>
            <person name="Anderson I.J."/>
            <person name="DasSarma P."/>
            <person name="Lucas S."/>
            <person name="Copeland A."/>
            <person name="Lapidus A."/>
            <person name="Del Rio T.G."/>
            <person name="Tice H."/>
            <person name="Dalin E."/>
            <person name="Bruce D.C."/>
            <person name="Goodwin L."/>
            <person name="Pitluck S."/>
            <person name="Sims D."/>
            <person name="Brettin T.S."/>
            <person name="Detter J.C."/>
            <person name="Han C.S."/>
            <person name="Larimer F."/>
            <person name="Hauser L."/>
            <person name="Land M."/>
            <person name="Ivanova N."/>
            <person name="Richardson P."/>
            <person name="Cavicchioli R."/>
            <person name="DasSarma S."/>
            <person name="Woese C.R."/>
            <person name="Kyrpides N.C."/>
        </authorList>
    </citation>
    <scope>NUCLEOTIDE SEQUENCE [LARGE SCALE GENOMIC DNA]</scope>
    <source>
        <strain evidence="2">ATCC 49239 / DSM 5036 / JCM 8891 / ACAM 34</strain>
    </source>
</reference>
<dbReference type="KEGG" id="hla:Hlac_3610"/>
<keyword evidence="1" id="KW-0614">Plasmid</keyword>
<gene>
    <name evidence="1" type="ordered locus">Hlac_3610</name>
</gene>
<organism evidence="1 2">
    <name type="scientific">Halorubrum lacusprofundi (strain ATCC 49239 / DSM 5036 / JCM 8891 / ACAM 34)</name>
    <dbReference type="NCBI Taxonomy" id="416348"/>
    <lineage>
        <taxon>Archaea</taxon>
        <taxon>Methanobacteriati</taxon>
        <taxon>Methanobacteriota</taxon>
        <taxon>Stenosarchaea group</taxon>
        <taxon>Halobacteria</taxon>
        <taxon>Halobacteriales</taxon>
        <taxon>Haloferacaceae</taxon>
        <taxon>Halorubrum</taxon>
    </lineage>
</organism>
<proteinExistence type="predicted"/>